<protein>
    <submittedName>
        <fullName evidence="2">D-tagatose 3-epimerase</fullName>
        <ecNumber evidence="2">5.3.1.-</ecNumber>
    </submittedName>
</protein>
<gene>
    <name evidence="2" type="ORF">CHK_2979</name>
</gene>
<evidence type="ECO:0000313" key="3">
    <source>
        <dbReference type="Proteomes" id="UP000034076"/>
    </source>
</evidence>
<keyword evidence="3" id="KW-1185">Reference proteome</keyword>
<dbReference type="InterPro" id="IPR050312">
    <property type="entry name" value="IolE/XylAMocC-like"/>
</dbReference>
<comment type="caution">
    <text evidence="2">The sequence shown here is derived from an EMBL/GenBank/DDBJ whole genome shotgun (WGS) entry which is preliminary data.</text>
</comment>
<keyword evidence="2" id="KW-0413">Isomerase</keyword>
<name>A0A0M2NEK5_9FIRM</name>
<dbReference type="EC" id="5.3.1.-" evidence="2"/>
<dbReference type="OrthoDB" id="9786584at2"/>
<dbReference type="STRING" id="270498.CHK_2979"/>
<sequence>MKIGAYFAYWEQEWDVAFLPYVEKYKRLGLDVLEISGGGLMNMEDDEITALREKAEENDIVITCGIGLPQEFSTSSPDKRVRTAGMDYMKRLFDAMGKLDAKLIGGTVHSYWPADYSKPVEKRKEWEISIQSVKELADYAVQYGIVIAVEALNRFEQYLVNDTNEAVRYVEEVNRHNVKLLLDTFHMNVEEDNLPDAIRKAGNHLAHFHAGEANRRVPGKGSMPWKEIGRALHDIGYQGYIVMEPFVRPGGTVGSDIKLWRDLSGHADNDKLDRDIKEAACFLKGVL</sequence>
<organism evidence="2 3">
    <name type="scientific">Christensenella hongkongensis</name>
    <dbReference type="NCBI Taxonomy" id="270498"/>
    <lineage>
        <taxon>Bacteria</taxon>
        <taxon>Bacillati</taxon>
        <taxon>Bacillota</taxon>
        <taxon>Clostridia</taxon>
        <taxon>Christensenellales</taxon>
        <taxon>Christensenellaceae</taxon>
        <taxon>Christensenella</taxon>
    </lineage>
</organism>
<dbReference type="RefSeq" id="WP_046444753.1">
    <property type="nucleotide sequence ID" value="NZ_LAYJ01000133.1"/>
</dbReference>
<dbReference type="GO" id="GO:0016853">
    <property type="term" value="F:isomerase activity"/>
    <property type="evidence" value="ECO:0007669"/>
    <property type="project" value="UniProtKB-KW"/>
</dbReference>
<dbReference type="AlphaFoldDB" id="A0A0M2NEK5"/>
<proteinExistence type="predicted"/>
<dbReference type="Pfam" id="PF01261">
    <property type="entry name" value="AP_endonuc_2"/>
    <property type="match status" value="1"/>
</dbReference>
<dbReference type="Proteomes" id="UP000034076">
    <property type="component" value="Unassembled WGS sequence"/>
</dbReference>
<dbReference type="PANTHER" id="PTHR12110">
    <property type="entry name" value="HYDROXYPYRUVATE ISOMERASE"/>
    <property type="match status" value="1"/>
</dbReference>
<dbReference type="SUPFAM" id="SSF51658">
    <property type="entry name" value="Xylose isomerase-like"/>
    <property type="match status" value="1"/>
</dbReference>
<dbReference type="InterPro" id="IPR013022">
    <property type="entry name" value="Xyl_isomerase-like_TIM-brl"/>
</dbReference>
<dbReference type="InterPro" id="IPR036237">
    <property type="entry name" value="Xyl_isomerase-like_sf"/>
</dbReference>
<dbReference type="Gene3D" id="3.20.20.150">
    <property type="entry name" value="Divalent-metal-dependent TIM barrel enzymes"/>
    <property type="match status" value="1"/>
</dbReference>
<evidence type="ECO:0000313" key="2">
    <source>
        <dbReference type="EMBL" id="KKI49401.1"/>
    </source>
</evidence>
<dbReference type="EMBL" id="LAYJ01000133">
    <property type="protein sequence ID" value="KKI49401.1"/>
    <property type="molecule type" value="Genomic_DNA"/>
</dbReference>
<reference evidence="2 3" key="1">
    <citation type="submission" date="2015-04" db="EMBL/GenBank/DDBJ databases">
        <title>Draft genome sequence of bacteremic isolate Catabacter hongkongensis type strain HKU16T.</title>
        <authorList>
            <person name="Lau S.K."/>
            <person name="Teng J.L."/>
            <person name="Huang Y."/>
            <person name="Curreem S.O."/>
            <person name="Tsui S.K."/>
            <person name="Woo P.C."/>
        </authorList>
    </citation>
    <scope>NUCLEOTIDE SEQUENCE [LARGE SCALE GENOMIC DNA]</scope>
    <source>
        <strain evidence="2 3">HKU16</strain>
    </source>
</reference>
<feature type="domain" description="Xylose isomerase-like TIM barrel" evidence="1">
    <location>
        <begin position="23"/>
        <end position="260"/>
    </location>
</feature>
<evidence type="ECO:0000259" key="1">
    <source>
        <dbReference type="Pfam" id="PF01261"/>
    </source>
</evidence>
<accession>A0A0M2NEK5</accession>